<accession>A0A1F6ERZ9</accession>
<name>A0A1F6ERZ9_9BACT</name>
<comment type="caution">
    <text evidence="2">The sequence shown here is derived from an EMBL/GenBank/DDBJ whole genome shotgun (WGS) entry which is preliminary data.</text>
</comment>
<reference evidence="2 3" key="1">
    <citation type="journal article" date="2016" name="Nat. Commun.">
        <title>Thousands of microbial genomes shed light on interconnected biogeochemical processes in an aquifer system.</title>
        <authorList>
            <person name="Anantharaman K."/>
            <person name="Brown C.T."/>
            <person name="Hug L.A."/>
            <person name="Sharon I."/>
            <person name="Castelle C.J."/>
            <person name="Probst A.J."/>
            <person name="Thomas B.C."/>
            <person name="Singh A."/>
            <person name="Wilkins M.J."/>
            <person name="Karaoz U."/>
            <person name="Brodie E.L."/>
            <person name="Williams K.H."/>
            <person name="Hubbard S.S."/>
            <person name="Banfield J.F."/>
        </authorList>
    </citation>
    <scope>NUCLEOTIDE SEQUENCE [LARGE SCALE GENOMIC DNA]</scope>
</reference>
<organism evidence="2 3">
    <name type="scientific">Candidatus Kaiserbacteria bacterium RIFCSPLOWO2_01_FULL_55_19</name>
    <dbReference type="NCBI Taxonomy" id="1798516"/>
    <lineage>
        <taxon>Bacteria</taxon>
        <taxon>Candidatus Kaiseribacteriota</taxon>
    </lineage>
</organism>
<evidence type="ECO:0000313" key="3">
    <source>
        <dbReference type="Proteomes" id="UP000176714"/>
    </source>
</evidence>
<sequence length="102" mass="11178">MSTPRFISSFVKRLRADTHQDPVRDWLALITLSAVVLAGIIVWNVWAFDTVAQGGTIGTAPTAVSQVFNRTSLDAIQTIFAERSAEEAKYATGAYRYADPSQ</sequence>
<feature type="transmembrane region" description="Helical" evidence="1">
    <location>
        <begin position="26"/>
        <end position="46"/>
    </location>
</feature>
<evidence type="ECO:0000256" key="1">
    <source>
        <dbReference type="SAM" id="Phobius"/>
    </source>
</evidence>
<proteinExistence type="predicted"/>
<gene>
    <name evidence="2" type="ORF">A2950_00960</name>
</gene>
<keyword evidence="1" id="KW-1133">Transmembrane helix</keyword>
<keyword evidence="1" id="KW-0472">Membrane</keyword>
<evidence type="ECO:0000313" key="2">
    <source>
        <dbReference type="EMBL" id="OGG76415.1"/>
    </source>
</evidence>
<dbReference type="Proteomes" id="UP000176714">
    <property type="component" value="Unassembled WGS sequence"/>
</dbReference>
<dbReference type="EMBL" id="MFMD01000022">
    <property type="protein sequence ID" value="OGG76415.1"/>
    <property type="molecule type" value="Genomic_DNA"/>
</dbReference>
<keyword evidence="1" id="KW-0812">Transmembrane</keyword>
<protein>
    <submittedName>
        <fullName evidence="2">Uncharacterized protein</fullName>
    </submittedName>
</protein>
<dbReference type="AlphaFoldDB" id="A0A1F6ERZ9"/>
<dbReference type="STRING" id="1798516.A2950_00960"/>